<name>A0ABS6RVN8_9BACT</name>
<gene>
    <name evidence="1" type="ORF">HWQ67_03790</name>
</gene>
<keyword evidence="2" id="KW-1185">Reference proteome</keyword>
<dbReference type="Proteomes" id="UP001196980">
    <property type="component" value="Unassembled WGS sequence"/>
</dbReference>
<reference evidence="1 2" key="1">
    <citation type="journal article" date="2020" name="J Geophys Res Biogeosci">
        <title>Magnetotaxis as an Adaptation to Enable Bacterial Shuttling of Microbial Sulfur and Sulfur Cycling Across Aquatic Oxic#Anoxic Interfaces.</title>
        <authorList>
            <person name="Li J."/>
            <person name="Liu P."/>
            <person name="Wang J."/>
            <person name="Roberts A.P."/>
            <person name="Pan Y."/>
        </authorList>
    </citation>
    <scope>NUCLEOTIDE SEQUENCE [LARGE SCALE GENOMIC DNA]</scope>
    <source>
        <strain evidence="1 2">MYR-1_YQ</strain>
    </source>
</reference>
<dbReference type="InterPro" id="IPR035897">
    <property type="entry name" value="Toll_tir_struct_dom_sf"/>
</dbReference>
<comment type="caution">
    <text evidence="1">The sequence shown here is derived from an EMBL/GenBank/DDBJ whole genome shotgun (WGS) entry which is preliminary data.</text>
</comment>
<evidence type="ECO:0008006" key="3">
    <source>
        <dbReference type="Google" id="ProtNLM"/>
    </source>
</evidence>
<organism evidence="1 2">
    <name type="scientific">Candidatus Magnetobacterium casense</name>
    <dbReference type="NCBI Taxonomy" id="1455061"/>
    <lineage>
        <taxon>Bacteria</taxon>
        <taxon>Pseudomonadati</taxon>
        <taxon>Nitrospirota</taxon>
        <taxon>Thermodesulfovibrionia</taxon>
        <taxon>Thermodesulfovibrionales</taxon>
        <taxon>Candidatus Magnetobacteriaceae</taxon>
        <taxon>Candidatus Magnetobacterium</taxon>
    </lineage>
</organism>
<evidence type="ECO:0000313" key="1">
    <source>
        <dbReference type="EMBL" id="MBV6340697.1"/>
    </source>
</evidence>
<evidence type="ECO:0000313" key="2">
    <source>
        <dbReference type="Proteomes" id="UP001196980"/>
    </source>
</evidence>
<protein>
    <recommendedName>
        <fullName evidence="3">TIR domain-containing protein</fullName>
    </recommendedName>
</protein>
<sequence length="98" mass="11336">MRKRYTEPTDIDYKVYISHAEGDKDKKTAALIAEGLRKNNVNCATTSEEIHVIPECSIMVIIVSEHTRTCNVVNEEVKIAQDNKLYIIGFWYPLYISW</sequence>
<dbReference type="SUPFAM" id="SSF52200">
    <property type="entry name" value="Toll/Interleukin receptor TIR domain"/>
    <property type="match status" value="1"/>
</dbReference>
<dbReference type="EMBL" id="JABXWD010000040">
    <property type="protein sequence ID" value="MBV6340697.1"/>
    <property type="molecule type" value="Genomic_DNA"/>
</dbReference>
<proteinExistence type="predicted"/>
<accession>A0ABS6RVN8</accession>